<evidence type="ECO:0000256" key="2">
    <source>
        <dbReference type="SAM" id="SignalP"/>
    </source>
</evidence>
<dbReference type="Pfam" id="PF13416">
    <property type="entry name" value="SBP_bac_8"/>
    <property type="match status" value="1"/>
</dbReference>
<feature type="signal peptide" evidence="2">
    <location>
        <begin position="1"/>
        <end position="26"/>
    </location>
</feature>
<evidence type="ECO:0000256" key="1">
    <source>
        <dbReference type="ARBA" id="ARBA00022729"/>
    </source>
</evidence>
<accession>A0A5C1E742</accession>
<dbReference type="Proteomes" id="UP000323671">
    <property type="component" value="Chromosome"/>
</dbReference>
<sequence length="369" mass="40320">MQRWFRTLTITAAAALTPLLSAPAAAQVPAGYPADYANLVAAARKEGKVIVYGATDTNAVSPLIKDFEALYPGIRVEYNDMNTTELYNRVVSEKAAGGSSADVLWSSAMDLQIKLVNDGLALAYKSPETPKLPDWSVWKGEAYGVTYEPIVFVYNKRLLKADEIPHSHADFARLLREKGERFKGKVTSYDIEKSGVGFMLITQDSKVNPGFWDLAKAVGGVSPRFQSSSGTMMERIGSGENLLGYNVFGSYAMLRAKKDPGIGWVVPSDYVLVMSRVMFIAKTAKNPSAAKLWLDYILSKRGQTIIANQSELGSVRADVEGELTAAGLAKTHGNALKPIPVGPSLLTFLDQNKRLEFIKQWQQAMGARK</sequence>
<name>A0A5C1E742_9RHOO</name>
<dbReference type="PANTHER" id="PTHR30006">
    <property type="entry name" value="THIAMINE-BINDING PERIPLASMIC PROTEIN-RELATED"/>
    <property type="match status" value="1"/>
</dbReference>
<evidence type="ECO:0000313" key="4">
    <source>
        <dbReference type="Proteomes" id="UP000323671"/>
    </source>
</evidence>
<keyword evidence="1 2" id="KW-0732">Signal</keyword>
<dbReference type="PANTHER" id="PTHR30006:SF25">
    <property type="entry name" value="PHOSPHOGLYCERATE TRANSPORT REGULATORY PROTEIN PGTC"/>
    <property type="match status" value="1"/>
</dbReference>
<gene>
    <name evidence="3" type="primary">afuA</name>
    <name evidence="3" type="ORF">OTERR_06310</name>
</gene>
<dbReference type="InterPro" id="IPR006059">
    <property type="entry name" value="SBP"/>
</dbReference>
<dbReference type="SUPFAM" id="SSF53850">
    <property type="entry name" value="Periplasmic binding protein-like II"/>
    <property type="match status" value="1"/>
</dbReference>
<dbReference type="Gene3D" id="3.40.190.10">
    <property type="entry name" value="Periplasmic binding protein-like II"/>
    <property type="match status" value="2"/>
</dbReference>
<reference evidence="3 4" key="1">
    <citation type="submission" date="2017-07" db="EMBL/GenBank/DDBJ databases">
        <title>Complete genome sequence of Oryzomicrobium terrae TPP412.</title>
        <authorList>
            <person name="Chiu L.-W."/>
            <person name="Lo K.-J."/>
            <person name="Tsai Y.-M."/>
            <person name="Lin S.-S."/>
            <person name="Kuo C.-H."/>
            <person name="Liu C.-T."/>
        </authorList>
    </citation>
    <scope>NUCLEOTIDE SEQUENCE [LARGE SCALE GENOMIC DNA]</scope>
    <source>
        <strain evidence="3 4">TPP412</strain>
    </source>
</reference>
<dbReference type="KEGG" id="otr:OTERR_06310"/>
<dbReference type="GO" id="GO:0030288">
    <property type="term" value="C:outer membrane-bounded periplasmic space"/>
    <property type="evidence" value="ECO:0007669"/>
    <property type="project" value="TreeGrafter"/>
</dbReference>
<evidence type="ECO:0000313" key="3">
    <source>
        <dbReference type="EMBL" id="QEL64107.1"/>
    </source>
</evidence>
<protein>
    <submittedName>
        <fullName evidence="3">Iron (III)-binding protein</fullName>
    </submittedName>
</protein>
<dbReference type="RefSeq" id="WP_149424839.1">
    <property type="nucleotide sequence ID" value="NZ_CP022579.1"/>
</dbReference>
<organism evidence="3 4">
    <name type="scientific">Oryzomicrobium terrae</name>
    <dbReference type="NCBI Taxonomy" id="1735038"/>
    <lineage>
        <taxon>Bacteria</taxon>
        <taxon>Pseudomonadati</taxon>
        <taxon>Pseudomonadota</taxon>
        <taxon>Betaproteobacteria</taxon>
        <taxon>Rhodocyclales</taxon>
        <taxon>Rhodocyclaceae</taxon>
        <taxon>Oryzomicrobium</taxon>
    </lineage>
</organism>
<proteinExistence type="predicted"/>
<dbReference type="EMBL" id="CP022579">
    <property type="protein sequence ID" value="QEL64107.1"/>
    <property type="molecule type" value="Genomic_DNA"/>
</dbReference>
<keyword evidence="4" id="KW-1185">Reference proteome</keyword>
<dbReference type="AlphaFoldDB" id="A0A5C1E742"/>
<feature type="chain" id="PRO_5023036817" evidence="2">
    <location>
        <begin position="27"/>
        <end position="369"/>
    </location>
</feature>